<sequence length="272" mass="30531">MRLLKINHDGNFGLTKFGPNDIPPYAILSHTWEADNQELTFQEMMTGTGRSKAGYRKIQFCGDQAKKDGLEYFWVDSCCIDKTSSAELSEAINSMFRWYQNAVKCYVYLSDVSKGDIIRSGPSQLLGNSALGQSRWFTRGWTLQELLAPLSVEFFSKEGESLGDKKSLERLLSNTTGVAVKALQGTPLYEFRTYERLLWAVKRQTTIEEDQAYCLLGIFGIHMPLIYGEGVKNASIRLGEVIGKRYGVKDTGPLPQLPGMLSPLLVRSWACN</sequence>
<dbReference type="Pfam" id="PF06985">
    <property type="entry name" value="HET"/>
    <property type="match status" value="1"/>
</dbReference>
<dbReference type="RefSeq" id="XP_033568213.1">
    <property type="nucleotide sequence ID" value="XM_033716362.1"/>
</dbReference>
<dbReference type="PANTHER" id="PTHR10622">
    <property type="entry name" value="HET DOMAIN-CONTAINING PROTEIN"/>
    <property type="match status" value="1"/>
</dbReference>
<dbReference type="InterPro" id="IPR010730">
    <property type="entry name" value="HET"/>
</dbReference>
<feature type="domain" description="Heterokaryon incompatibility" evidence="1">
    <location>
        <begin position="25"/>
        <end position="114"/>
    </location>
</feature>
<name>A0A6A6XXZ2_9PEZI</name>
<protein>
    <recommendedName>
        <fullName evidence="1">Heterokaryon incompatibility domain-containing protein</fullName>
    </recommendedName>
</protein>
<reference evidence="4" key="2">
    <citation type="submission" date="2020-04" db="EMBL/GenBank/DDBJ databases">
        <authorList>
            <consortium name="NCBI Genome Project"/>
        </authorList>
    </citation>
    <scope>NUCLEOTIDE SEQUENCE</scope>
    <source>
        <strain evidence="4">CBS 304.34</strain>
    </source>
</reference>
<organism evidence="2">
    <name type="scientific">Mytilinidion resinicola</name>
    <dbReference type="NCBI Taxonomy" id="574789"/>
    <lineage>
        <taxon>Eukaryota</taxon>
        <taxon>Fungi</taxon>
        <taxon>Dikarya</taxon>
        <taxon>Ascomycota</taxon>
        <taxon>Pezizomycotina</taxon>
        <taxon>Dothideomycetes</taxon>
        <taxon>Pleosporomycetidae</taxon>
        <taxon>Mytilinidiales</taxon>
        <taxon>Mytilinidiaceae</taxon>
        <taxon>Mytilinidion</taxon>
    </lineage>
</organism>
<dbReference type="Proteomes" id="UP000504636">
    <property type="component" value="Unplaced"/>
</dbReference>
<dbReference type="GeneID" id="54457255"/>
<keyword evidence="3" id="KW-1185">Reference proteome</keyword>
<evidence type="ECO:0000259" key="1">
    <source>
        <dbReference type="Pfam" id="PF06985"/>
    </source>
</evidence>
<reference evidence="2 4" key="1">
    <citation type="journal article" date="2020" name="Stud. Mycol.">
        <title>101 Dothideomycetes genomes: a test case for predicting lifestyles and emergence of pathogens.</title>
        <authorList>
            <person name="Haridas S."/>
            <person name="Albert R."/>
            <person name="Binder M."/>
            <person name="Bloem J."/>
            <person name="Labutti K."/>
            <person name="Salamov A."/>
            <person name="Andreopoulos B."/>
            <person name="Baker S."/>
            <person name="Barry K."/>
            <person name="Bills G."/>
            <person name="Bluhm B."/>
            <person name="Cannon C."/>
            <person name="Castanera R."/>
            <person name="Culley D."/>
            <person name="Daum C."/>
            <person name="Ezra D."/>
            <person name="Gonzalez J."/>
            <person name="Henrissat B."/>
            <person name="Kuo A."/>
            <person name="Liang C."/>
            <person name="Lipzen A."/>
            <person name="Lutzoni F."/>
            <person name="Magnuson J."/>
            <person name="Mondo S."/>
            <person name="Nolan M."/>
            <person name="Ohm R."/>
            <person name="Pangilinan J."/>
            <person name="Park H.-J."/>
            <person name="Ramirez L."/>
            <person name="Alfaro M."/>
            <person name="Sun H."/>
            <person name="Tritt A."/>
            <person name="Yoshinaga Y."/>
            <person name="Zwiers L.-H."/>
            <person name="Turgeon B."/>
            <person name="Goodwin S."/>
            <person name="Spatafora J."/>
            <person name="Crous P."/>
            <person name="Grigoriev I."/>
        </authorList>
    </citation>
    <scope>NUCLEOTIDE SEQUENCE</scope>
    <source>
        <strain evidence="2 4">CBS 304.34</strain>
    </source>
</reference>
<dbReference type="OrthoDB" id="674604at2759"/>
<evidence type="ECO:0000313" key="4">
    <source>
        <dbReference type="RefSeq" id="XP_033568213.1"/>
    </source>
</evidence>
<reference evidence="4" key="3">
    <citation type="submission" date="2025-04" db="UniProtKB">
        <authorList>
            <consortium name="RefSeq"/>
        </authorList>
    </citation>
    <scope>IDENTIFICATION</scope>
    <source>
        <strain evidence="4">CBS 304.34</strain>
    </source>
</reference>
<dbReference type="PANTHER" id="PTHR10622:SF10">
    <property type="entry name" value="HET DOMAIN-CONTAINING PROTEIN"/>
    <property type="match status" value="1"/>
</dbReference>
<evidence type="ECO:0000313" key="2">
    <source>
        <dbReference type="EMBL" id="KAF2801249.1"/>
    </source>
</evidence>
<accession>A0A6A6XXZ2</accession>
<gene>
    <name evidence="2 4" type="ORF">BDZ99DRAFT_403752</name>
</gene>
<evidence type="ECO:0000313" key="3">
    <source>
        <dbReference type="Proteomes" id="UP000504636"/>
    </source>
</evidence>
<proteinExistence type="predicted"/>
<dbReference type="AlphaFoldDB" id="A0A6A6XXZ2"/>
<dbReference type="EMBL" id="MU003739">
    <property type="protein sequence ID" value="KAF2801249.1"/>
    <property type="molecule type" value="Genomic_DNA"/>
</dbReference>